<evidence type="ECO:0000313" key="1">
    <source>
        <dbReference type="EMBL" id="KAF2682360.1"/>
    </source>
</evidence>
<proteinExistence type="predicted"/>
<reference evidence="1" key="1">
    <citation type="journal article" date="2020" name="Stud. Mycol.">
        <title>101 Dothideomycetes genomes: a test case for predicting lifestyles and emergence of pathogens.</title>
        <authorList>
            <person name="Haridas S."/>
            <person name="Albert R."/>
            <person name="Binder M."/>
            <person name="Bloem J."/>
            <person name="Labutti K."/>
            <person name="Salamov A."/>
            <person name="Andreopoulos B."/>
            <person name="Baker S."/>
            <person name="Barry K."/>
            <person name="Bills G."/>
            <person name="Bluhm B."/>
            <person name="Cannon C."/>
            <person name="Castanera R."/>
            <person name="Culley D."/>
            <person name="Daum C."/>
            <person name="Ezra D."/>
            <person name="Gonzalez J."/>
            <person name="Henrissat B."/>
            <person name="Kuo A."/>
            <person name="Liang C."/>
            <person name="Lipzen A."/>
            <person name="Lutzoni F."/>
            <person name="Magnuson J."/>
            <person name="Mondo S."/>
            <person name="Nolan M."/>
            <person name="Ohm R."/>
            <person name="Pangilinan J."/>
            <person name="Park H.-J."/>
            <person name="Ramirez L."/>
            <person name="Alfaro M."/>
            <person name="Sun H."/>
            <person name="Tritt A."/>
            <person name="Yoshinaga Y."/>
            <person name="Zwiers L.-H."/>
            <person name="Turgeon B."/>
            <person name="Goodwin S."/>
            <person name="Spatafora J."/>
            <person name="Crous P."/>
            <person name="Grigoriev I."/>
        </authorList>
    </citation>
    <scope>NUCLEOTIDE SEQUENCE</scope>
    <source>
        <strain evidence="1">CBS 122367</strain>
    </source>
</reference>
<dbReference type="Proteomes" id="UP000799291">
    <property type="component" value="Unassembled WGS sequence"/>
</dbReference>
<name>A0A6G1IWK2_9PLEO</name>
<sequence>MDSSTLNATMPPGSTIVQTNVLRTEDDELPDYSLSHETSPAYDVDSFNQPLITYHLRATKEDVWHLVSFEPATSSTQSSYEITTNLALHEHYSIANLSSR</sequence>
<dbReference type="OrthoDB" id="3940445at2759"/>
<organism evidence="1 2">
    <name type="scientific">Lentithecium fluviatile CBS 122367</name>
    <dbReference type="NCBI Taxonomy" id="1168545"/>
    <lineage>
        <taxon>Eukaryota</taxon>
        <taxon>Fungi</taxon>
        <taxon>Dikarya</taxon>
        <taxon>Ascomycota</taxon>
        <taxon>Pezizomycotina</taxon>
        <taxon>Dothideomycetes</taxon>
        <taxon>Pleosporomycetidae</taxon>
        <taxon>Pleosporales</taxon>
        <taxon>Massarineae</taxon>
        <taxon>Lentitheciaceae</taxon>
        <taxon>Lentithecium</taxon>
    </lineage>
</organism>
<evidence type="ECO:0000313" key="2">
    <source>
        <dbReference type="Proteomes" id="UP000799291"/>
    </source>
</evidence>
<keyword evidence="2" id="KW-1185">Reference proteome</keyword>
<gene>
    <name evidence="1" type="ORF">K458DRAFT_454227</name>
</gene>
<dbReference type="EMBL" id="MU005587">
    <property type="protein sequence ID" value="KAF2682360.1"/>
    <property type="molecule type" value="Genomic_DNA"/>
</dbReference>
<dbReference type="AlphaFoldDB" id="A0A6G1IWK2"/>
<protein>
    <submittedName>
        <fullName evidence="1">Uncharacterized protein</fullName>
    </submittedName>
</protein>
<accession>A0A6G1IWK2</accession>